<dbReference type="EMBL" id="MU806040">
    <property type="protein sequence ID" value="KAJ3841426.1"/>
    <property type="molecule type" value="Genomic_DNA"/>
</dbReference>
<proteinExistence type="predicted"/>
<comment type="caution">
    <text evidence="3">The sequence shown here is derived from an EMBL/GenBank/DDBJ whole genome shotgun (WGS) entry which is preliminary data.</text>
</comment>
<dbReference type="InterPro" id="IPR015943">
    <property type="entry name" value="WD40/YVTN_repeat-like_dom_sf"/>
</dbReference>
<keyword evidence="1" id="KW-0853">WD repeat</keyword>
<organism evidence="3 4">
    <name type="scientific">Lentinula raphanica</name>
    <dbReference type="NCBI Taxonomy" id="153919"/>
    <lineage>
        <taxon>Eukaryota</taxon>
        <taxon>Fungi</taxon>
        <taxon>Dikarya</taxon>
        <taxon>Basidiomycota</taxon>
        <taxon>Agaricomycotina</taxon>
        <taxon>Agaricomycetes</taxon>
        <taxon>Agaricomycetidae</taxon>
        <taxon>Agaricales</taxon>
        <taxon>Marasmiineae</taxon>
        <taxon>Omphalotaceae</taxon>
        <taxon>Lentinula</taxon>
    </lineage>
</organism>
<evidence type="ECO:0000256" key="2">
    <source>
        <dbReference type="ARBA" id="ARBA00022737"/>
    </source>
</evidence>
<name>A0AA38UHN3_9AGAR</name>
<dbReference type="AlphaFoldDB" id="A0AA38UHN3"/>
<evidence type="ECO:0008006" key="5">
    <source>
        <dbReference type="Google" id="ProtNLM"/>
    </source>
</evidence>
<gene>
    <name evidence="3" type="ORF">F5878DRAFT_669700</name>
</gene>
<dbReference type="InterPro" id="IPR001680">
    <property type="entry name" value="WD40_rpt"/>
</dbReference>
<sequence length="288" mass="32204">MNYPATVYTMPPVQLHFRQPLRRSICVCQIKKSASFSLLHPTDVPFPLHHTSGPHSDKFNHKAYDGDRGELGGHAIPPSPRIQITQKITHPGEVNGARYIPQNPELLATKAVTGEVTGEVLVFDRMKHASEPEPDGVSRPNTRLVGQTREGYGLSWNPNKAGHILGASEDMTVCHWDCKAYSKKNSMIQPTTTFRGHTSVSLTMFPFKTGYKISQEQTPDDQEDGPPELLFVHGGHTPRPTNFCWAPEGMENWTAANMSEDNIVMVWQPTMHVWAGEQVKIDTKELED</sequence>
<keyword evidence="2" id="KW-0677">Repeat</keyword>
<evidence type="ECO:0000256" key="1">
    <source>
        <dbReference type="ARBA" id="ARBA00022574"/>
    </source>
</evidence>
<dbReference type="Gene3D" id="2.130.10.10">
    <property type="entry name" value="YVTN repeat-like/Quinoprotein amine dehydrogenase"/>
    <property type="match status" value="2"/>
</dbReference>
<dbReference type="Proteomes" id="UP001163846">
    <property type="component" value="Unassembled WGS sequence"/>
</dbReference>
<dbReference type="SUPFAM" id="SSF50978">
    <property type="entry name" value="WD40 repeat-like"/>
    <property type="match status" value="1"/>
</dbReference>
<evidence type="ECO:0000313" key="3">
    <source>
        <dbReference type="EMBL" id="KAJ3841426.1"/>
    </source>
</evidence>
<dbReference type="InterPro" id="IPR036322">
    <property type="entry name" value="WD40_repeat_dom_sf"/>
</dbReference>
<protein>
    <recommendedName>
        <fullName evidence="5">WD40 repeat-like protein</fullName>
    </recommendedName>
</protein>
<keyword evidence="4" id="KW-1185">Reference proteome</keyword>
<dbReference type="InterPro" id="IPR050459">
    <property type="entry name" value="WD_repeat_RBAP46/RBAP48/MSI1"/>
</dbReference>
<accession>A0AA38UHN3</accession>
<reference evidence="3" key="1">
    <citation type="submission" date="2022-08" db="EMBL/GenBank/DDBJ databases">
        <authorList>
            <consortium name="DOE Joint Genome Institute"/>
            <person name="Min B."/>
            <person name="Riley R."/>
            <person name="Sierra-Patev S."/>
            <person name="Naranjo-Ortiz M."/>
            <person name="Looney B."/>
            <person name="Konkel Z."/>
            <person name="Slot J.C."/>
            <person name="Sakamoto Y."/>
            <person name="Steenwyk J.L."/>
            <person name="Rokas A."/>
            <person name="Carro J."/>
            <person name="Camarero S."/>
            <person name="Ferreira P."/>
            <person name="Molpeceres G."/>
            <person name="Ruiz-Duenas F.J."/>
            <person name="Serrano A."/>
            <person name="Henrissat B."/>
            <person name="Drula E."/>
            <person name="Hughes K.W."/>
            <person name="Mata J.L."/>
            <person name="Ishikawa N.K."/>
            <person name="Vargas-Isla R."/>
            <person name="Ushijima S."/>
            <person name="Smith C.A."/>
            <person name="Ahrendt S."/>
            <person name="Andreopoulos W."/>
            <person name="He G."/>
            <person name="Labutti K."/>
            <person name="Lipzen A."/>
            <person name="Ng V."/>
            <person name="Sandor L."/>
            <person name="Barry K."/>
            <person name="Martinez A.T."/>
            <person name="Xiao Y."/>
            <person name="Gibbons J.G."/>
            <person name="Terashima K."/>
            <person name="Hibbett D.S."/>
            <person name="Grigoriev I.V."/>
        </authorList>
    </citation>
    <scope>NUCLEOTIDE SEQUENCE</scope>
    <source>
        <strain evidence="3">TFB9207</strain>
    </source>
</reference>
<evidence type="ECO:0000313" key="4">
    <source>
        <dbReference type="Proteomes" id="UP001163846"/>
    </source>
</evidence>
<dbReference type="SMART" id="SM00320">
    <property type="entry name" value="WD40"/>
    <property type="match status" value="3"/>
</dbReference>
<dbReference type="PANTHER" id="PTHR22850">
    <property type="entry name" value="WD40 REPEAT FAMILY"/>
    <property type="match status" value="1"/>
</dbReference>